<name>A0AAE1PUS7_9EUCA</name>
<dbReference type="EMBL" id="JAWZYT010001139">
    <property type="protein sequence ID" value="KAK4315136.1"/>
    <property type="molecule type" value="Genomic_DNA"/>
</dbReference>
<feature type="chain" id="PRO_5042121833" description="Chitin-binding type-2 domain-containing protein" evidence="1">
    <location>
        <begin position="20"/>
        <end position="196"/>
    </location>
</feature>
<proteinExistence type="predicted"/>
<dbReference type="Pfam" id="PF01607">
    <property type="entry name" value="CBM_14"/>
    <property type="match status" value="1"/>
</dbReference>
<keyword evidence="4" id="KW-1185">Reference proteome</keyword>
<dbReference type="GO" id="GO:0008061">
    <property type="term" value="F:chitin binding"/>
    <property type="evidence" value="ECO:0007669"/>
    <property type="project" value="InterPro"/>
</dbReference>
<protein>
    <recommendedName>
        <fullName evidence="2">Chitin-binding type-2 domain-containing protein</fullName>
    </recommendedName>
</protein>
<comment type="caution">
    <text evidence="3">The sequence shown here is derived from an EMBL/GenBank/DDBJ whole genome shotgun (WGS) entry which is preliminary data.</text>
</comment>
<accession>A0AAE1PUS7</accession>
<evidence type="ECO:0000256" key="1">
    <source>
        <dbReference type="SAM" id="SignalP"/>
    </source>
</evidence>
<dbReference type="GO" id="GO:0005576">
    <property type="term" value="C:extracellular region"/>
    <property type="evidence" value="ECO:0007669"/>
    <property type="project" value="InterPro"/>
</dbReference>
<feature type="signal peptide" evidence="1">
    <location>
        <begin position="1"/>
        <end position="19"/>
    </location>
</feature>
<evidence type="ECO:0000313" key="3">
    <source>
        <dbReference type="EMBL" id="KAK4315136.1"/>
    </source>
</evidence>
<feature type="domain" description="Chitin-binding type-2" evidence="2">
    <location>
        <begin position="28"/>
        <end position="97"/>
    </location>
</feature>
<gene>
    <name evidence="3" type="ORF">Pmani_013628</name>
</gene>
<dbReference type="PROSITE" id="PS50940">
    <property type="entry name" value="CHIT_BIND_II"/>
    <property type="match status" value="2"/>
</dbReference>
<keyword evidence="1" id="KW-0732">Signal</keyword>
<dbReference type="SMART" id="SM00494">
    <property type="entry name" value="ChtBD2"/>
    <property type="match status" value="2"/>
</dbReference>
<dbReference type="SUPFAM" id="SSF57625">
    <property type="entry name" value="Invertebrate chitin-binding proteins"/>
    <property type="match status" value="1"/>
</dbReference>
<sequence>MNSVAFTLSLLLVAEVGWSQEEDRSLCIPTCTGASEGDKTKDPTNCLRYYYCSDPDGGGVLYPSLEPFSCPDGQYFNSAATVMECEVIIPGSDYCTGLCSPCEVTCQGPGTLVPHPFDCNAYYVCLDGPDPLINFCPEPNVYFDFASGLCISDPTYCYDYCDPCATYCATEGKVPNPSDCTGYYYCDPPNLSPLLV</sequence>
<reference evidence="3" key="1">
    <citation type="submission" date="2023-11" db="EMBL/GenBank/DDBJ databases">
        <title>Genome assemblies of two species of porcelain crab, Petrolisthes cinctipes and Petrolisthes manimaculis (Anomura: Porcellanidae).</title>
        <authorList>
            <person name="Angst P."/>
        </authorList>
    </citation>
    <scope>NUCLEOTIDE SEQUENCE</scope>
    <source>
        <strain evidence="3">PB745_02</strain>
        <tissue evidence="3">Gill</tissue>
    </source>
</reference>
<feature type="domain" description="Chitin-binding type-2" evidence="2">
    <location>
        <begin position="103"/>
        <end position="159"/>
    </location>
</feature>
<evidence type="ECO:0000313" key="4">
    <source>
        <dbReference type="Proteomes" id="UP001292094"/>
    </source>
</evidence>
<organism evidence="3 4">
    <name type="scientific">Petrolisthes manimaculis</name>
    <dbReference type="NCBI Taxonomy" id="1843537"/>
    <lineage>
        <taxon>Eukaryota</taxon>
        <taxon>Metazoa</taxon>
        <taxon>Ecdysozoa</taxon>
        <taxon>Arthropoda</taxon>
        <taxon>Crustacea</taxon>
        <taxon>Multicrustacea</taxon>
        <taxon>Malacostraca</taxon>
        <taxon>Eumalacostraca</taxon>
        <taxon>Eucarida</taxon>
        <taxon>Decapoda</taxon>
        <taxon>Pleocyemata</taxon>
        <taxon>Anomura</taxon>
        <taxon>Galatheoidea</taxon>
        <taxon>Porcellanidae</taxon>
        <taxon>Petrolisthes</taxon>
    </lineage>
</organism>
<dbReference type="InterPro" id="IPR002557">
    <property type="entry name" value="Chitin-bd_dom"/>
</dbReference>
<evidence type="ECO:0000259" key="2">
    <source>
        <dbReference type="PROSITE" id="PS50940"/>
    </source>
</evidence>
<dbReference type="AlphaFoldDB" id="A0AAE1PUS7"/>
<dbReference type="InterPro" id="IPR036508">
    <property type="entry name" value="Chitin-bd_dom_sf"/>
</dbReference>
<dbReference type="Proteomes" id="UP001292094">
    <property type="component" value="Unassembled WGS sequence"/>
</dbReference>